<dbReference type="Pfam" id="PF00583">
    <property type="entry name" value="Acetyltransf_1"/>
    <property type="match status" value="1"/>
</dbReference>
<proteinExistence type="predicted"/>
<dbReference type="GO" id="GO:0016747">
    <property type="term" value="F:acyltransferase activity, transferring groups other than amino-acyl groups"/>
    <property type="evidence" value="ECO:0007669"/>
    <property type="project" value="InterPro"/>
</dbReference>
<dbReference type="PROSITE" id="PS51186">
    <property type="entry name" value="GNAT"/>
    <property type="match status" value="2"/>
</dbReference>
<dbReference type="Gene3D" id="3.40.630.30">
    <property type="match status" value="2"/>
</dbReference>
<evidence type="ECO:0000256" key="2">
    <source>
        <dbReference type="ARBA" id="ARBA00023315"/>
    </source>
</evidence>
<accession>A0A1K1LMH3</accession>
<dbReference type="AlphaFoldDB" id="A0A1K1LMH3"/>
<feature type="domain" description="N-acetyltransferase" evidence="3">
    <location>
        <begin position="1"/>
        <end position="166"/>
    </location>
</feature>
<reference evidence="4 5" key="1">
    <citation type="submission" date="2016-11" db="EMBL/GenBank/DDBJ databases">
        <authorList>
            <person name="Jaros S."/>
            <person name="Januszkiewicz K."/>
            <person name="Wedrychowicz H."/>
        </authorList>
    </citation>
    <scope>NUCLEOTIDE SEQUENCE [LARGE SCALE GENOMIC DNA]</scope>
    <source>
        <strain evidence="4 5">YL228</strain>
    </source>
</reference>
<name>A0A1K1LMH3_RUMFL</name>
<dbReference type="EMBL" id="FPIP01000001">
    <property type="protein sequence ID" value="SFW12074.1"/>
    <property type="molecule type" value="Genomic_DNA"/>
</dbReference>
<dbReference type="InterPro" id="IPR016181">
    <property type="entry name" value="Acyl_CoA_acyltransferase"/>
</dbReference>
<evidence type="ECO:0000313" key="4">
    <source>
        <dbReference type="EMBL" id="SFW12074.1"/>
    </source>
</evidence>
<evidence type="ECO:0000256" key="1">
    <source>
        <dbReference type="ARBA" id="ARBA00022679"/>
    </source>
</evidence>
<sequence>MNIRRFETTDAEAVSALVIKTLRISNAKDYPAELMEEIVKSMQPQNILERAGWTHFYVVEDSGQIIGCGSIGPFWGKEDESGLFTIFVLPEYQGKGVGRFIMETLEKDEFFLRAKRIEIPASITGCQFYRKFGYDYKNGKAELDEERLYRLEKFRTPAILAIKAIERDNIPECTEVIRTSFMTVADEFGFTVENAPRFVAFATTDDKLYSQFDSEHRPMYGYFSENGRIIGYYSLLLLENNECELNNLCVLPEYRHKNIGGALFADACAKAKDKGCDKLVFSIVEENEKLRKWYEKHGAVHTYTKKFDFFTFTCGYMEKSL</sequence>
<keyword evidence="2" id="KW-0012">Acyltransferase</keyword>
<dbReference type="InterPro" id="IPR000182">
    <property type="entry name" value="GNAT_dom"/>
</dbReference>
<dbReference type="RefSeq" id="WP_242940059.1">
    <property type="nucleotide sequence ID" value="NZ_FPIP01000001.1"/>
</dbReference>
<evidence type="ECO:0000313" key="5">
    <source>
        <dbReference type="Proteomes" id="UP000183461"/>
    </source>
</evidence>
<dbReference type="PANTHER" id="PTHR43877:SF2">
    <property type="entry name" value="AMINOALKYLPHOSPHONATE N-ACETYLTRANSFERASE-RELATED"/>
    <property type="match status" value="1"/>
</dbReference>
<gene>
    <name evidence="4" type="ORF">SAMN02910280_0576</name>
</gene>
<dbReference type="Proteomes" id="UP000183461">
    <property type="component" value="Unassembled WGS sequence"/>
</dbReference>
<feature type="domain" description="N-acetyltransferase" evidence="3">
    <location>
        <begin position="160"/>
        <end position="321"/>
    </location>
</feature>
<keyword evidence="1" id="KW-0808">Transferase</keyword>
<dbReference type="InterPro" id="IPR050832">
    <property type="entry name" value="Bact_Acetyltransf"/>
</dbReference>
<evidence type="ECO:0000259" key="3">
    <source>
        <dbReference type="PROSITE" id="PS51186"/>
    </source>
</evidence>
<dbReference type="SUPFAM" id="SSF55729">
    <property type="entry name" value="Acyl-CoA N-acyltransferases (Nat)"/>
    <property type="match status" value="2"/>
</dbReference>
<dbReference type="CDD" id="cd04301">
    <property type="entry name" value="NAT_SF"/>
    <property type="match status" value="2"/>
</dbReference>
<protein>
    <submittedName>
        <fullName evidence="4">N-acetylglutamate synthase, GNAT family</fullName>
    </submittedName>
</protein>
<dbReference type="Pfam" id="PF13508">
    <property type="entry name" value="Acetyltransf_7"/>
    <property type="match status" value="1"/>
</dbReference>
<dbReference type="PANTHER" id="PTHR43877">
    <property type="entry name" value="AMINOALKYLPHOSPHONATE N-ACETYLTRANSFERASE-RELATED-RELATED"/>
    <property type="match status" value="1"/>
</dbReference>
<organism evidence="4 5">
    <name type="scientific">Ruminococcus flavefaciens</name>
    <dbReference type="NCBI Taxonomy" id="1265"/>
    <lineage>
        <taxon>Bacteria</taxon>
        <taxon>Bacillati</taxon>
        <taxon>Bacillota</taxon>
        <taxon>Clostridia</taxon>
        <taxon>Eubacteriales</taxon>
        <taxon>Oscillospiraceae</taxon>
        <taxon>Ruminococcus</taxon>
    </lineage>
</organism>